<dbReference type="AlphaFoldDB" id="A0A939QKF1"/>
<proteinExistence type="inferred from homology"/>
<accession>A0A939QKF1</accession>
<protein>
    <recommendedName>
        <fullName evidence="8">Cytidylate kinase</fullName>
        <shortName evidence="8">CK</shortName>
        <ecNumber evidence="8">2.7.4.25</ecNumber>
    </recommendedName>
    <alternativeName>
        <fullName evidence="8">Cytidine monophosphate kinase</fullName>
        <shortName evidence="8">CMP kinase</shortName>
    </alternativeName>
</protein>
<evidence type="ECO:0000256" key="6">
    <source>
        <dbReference type="ARBA" id="ARBA00047615"/>
    </source>
</evidence>
<comment type="catalytic activity">
    <reaction evidence="7 8">
        <text>CMP + ATP = CDP + ADP</text>
        <dbReference type="Rhea" id="RHEA:11600"/>
        <dbReference type="ChEBI" id="CHEBI:30616"/>
        <dbReference type="ChEBI" id="CHEBI:58069"/>
        <dbReference type="ChEBI" id="CHEBI:60377"/>
        <dbReference type="ChEBI" id="CHEBI:456216"/>
        <dbReference type="EC" id="2.7.4.25"/>
    </reaction>
</comment>
<evidence type="ECO:0000256" key="5">
    <source>
        <dbReference type="ARBA" id="ARBA00022840"/>
    </source>
</evidence>
<name>A0A939QKF1_9MICO</name>
<keyword evidence="11" id="KW-1185">Reference proteome</keyword>
<evidence type="ECO:0000313" key="11">
    <source>
        <dbReference type="Proteomes" id="UP000680132"/>
    </source>
</evidence>
<dbReference type="SUPFAM" id="SSF52540">
    <property type="entry name" value="P-loop containing nucleoside triphosphate hydrolases"/>
    <property type="match status" value="1"/>
</dbReference>
<dbReference type="Proteomes" id="UP000680132">
    <property type="component" value="Unassembled WGS sequence"/>
</dbReference>
<feature type="domain" description="Cytidylate kinase" evidence="9">
    <location>
        <begin position="8"/>
        <end position="218"/>
    </location>
</feature>
<keyword evidence="5 8" id="KW-0067">ATP-binding</keyword>
<dbReference type="InterPro" id="IPR011994">
    <property type="entry name" value="Cytidylate_kinase_dom"/>
</dbReference>
<dbReference type="Gene3D" id="3.40.50.300">
    <property type="entry name" value="P-loop containing nucleotide triphosphate hydrolases"/>
    <property type="match status" value="1"/>
</dbReference>
<dbReference type="CDD" id="cd02020">
    <property type="entry name" value="CMPK"/>
    <property type="match status" value="1"/>
</dbReference>
<dbReference type="HAMAP" id="MF_00238">
    <property type="entry name" value="Cytidyl_kinase_type1"/>
    <property type="match status" value="1"/>
</dbReference>
<dbReference type="RefSeq" id="WP_208504323.1">
    <property type="nucleotide sequence ID" value="NZ_JAGFOA010000006.1"/>
</dbReference>
<evidence type="ECO:0000256" key="1">
    <source>
        <dbReference type="ARBA" id="ARBA00009427"/>
    </source>
</evidence>
<evidence type="ECO:0000256" key="8">
    <source>
        <dbReference type="HAMAP-Rule" id="MF_00238"/>
    </source>
</evidence>
<keyword evidence="3 8" id="KW-0547">Nucleotide-binding</keyword>
<keyword evidence="2 8" id="KW-0808">Transferase</keyword>
<evidence type="ECO:0000256" key="2">
    <source>
        <dbReference type="ARBA" id="ARBA00022679"/>
    </source>
</evidence>
<dbReference type="InterPro" id="IPR003136">
    <property type="entry name" value="Cytidylate_kin"/>
</dbReference>
<dbReference type="GO" id="GO:0036431">
    <property type="term" value="F:dCMP kinase activity"/>
    <property type="evidence" value="ECO:0007669"/>
    <property type="project" value="InterPro"/>
</dbReference>
<evidence type="ECO:0000259" key="9">
    <source>
        <dbReference type="Pfam" id="PF02224"/>
    </source>
</evidence>
<evidence type="ECO:0000313" key="10">
    <source>
        <dbReference type="EMBL" id="MBO3664563.1"/>
    </source>
</evidence>
<keyword evidence="8" id="KW-0963">Cytoplasm</keyword>
<dbReference type="EC" id="2.7.4.25" evidence="8"/>
<evidence type="ECO:0000256" key="3">
    <source>
        <dbReference type="ARBA" id="ARBA00022741"/>
    </source>
</evidence>
<dbReference type="GO" id="GO:0006220">
    <property type="term" value="P:pyrimidine nucleotide metabolic process"/>
    <property type="evidence" value="ECO:0007669"/>
    <property type="project" value="UniProtKB-UniRule"/>
</dbReference>
<reference evidence="10" key="1">
    <citation type="submission" date="2021-03" db="EMBL/GenBank/DDBJ databases">
        <title>Microbacterium sp. nov., a novel actinobacterium isolated from cow dung.</title>
        <authorList>
            <person name="Zhang L."/>
        </authorList>
    </citation>
    <scope>NUCLEOTIDE SEQUENCE</scope>
    <source>
        <strain evidence="10">NEAU-LLB</strain>
    </source>
</reference>
<dbReference type="InterPro" id="IPR027417">
    <property type="entry name" value="P-loop_NTPase"/>
</dbReference>
<dbReference type="EMBL" id="JAGFOA010000006">
    <property type="protein sequence ID" value="MBO3664563.1"/>
    <property type="molecule type" value="Genomic_DNA"/>
</dbReference>
<dbReference type="GO" id="GO:0005737">
    <property type="term" value="C:cytoplasm"/>
    <property type="evidence" value="ECO:0007669"/>
    <property type="project" value="UniProtKB-SubCell"/>
</dbReference>
<evidence type="ECO:0000256" key="7">
    <source>
        <dbReference type="ARBA" id="ARBA00048478"/>
    </source>
</evidence>
<comment type="similarity">
    <text evidence="1 8">Belongs to the cytidylate kinase family. Type 1 subfamily.</text>
</comment>
<dbReference type="NCBIfam" id="TIGR00017">
    <property type="entry name" value="cmk"/>
    <property type="match status" value="1"/>
</dbReference>
<gene>
    <name evidence="8 10" type="primary">cmk</name>
    <name evidence="10" type="ORF">J5V96_13775</name>
</gene>
<dbReference type="GO" id="GO:0005524">
    <property type="term" value="F:ATP binding"/>
    <property type="evidence" value="ECO:0007669"/>
    <property type="project" value="UniProtKB-UniRule"/>
</dbReference>
<evidence type="ECO:0000256" key="4">
    <source>
        <dbReference type="ARBA" id="ARBA00022777"/>
    </source>
</evidence>
<comment type="caution">
    <text evidence="10">The sequence shown here is derived from an EMBL/GenBank/DDBJ whole genome shotgun (WGS) entry which is preliminary data.</text>
</comment>
<organism evidence="10 11">
    <name type="scientific">Microbacterium stercoris</name>
    <dbReference type="NCBI Taxonomy" id="2820289"/>
    <lineage>
        <taxon>Bacteria</taxon>
        <taxon>Bacillati</taxon>
        <taxon>Actinomycetota</taxon>
        <taxon>Actinomycetes</taxon>
        <taxon>Micrococcales</taxon>
        <taxon>Microbacteriaceae</taxon>
        <taxon>Microbacterium</taxon>
    </lineage>
</organism>
<sequence>MTELTPIIAIDGPAGSGKSSVSKEVARRRGYGFLDTGAGYRALSWHLAQSGVDGTDADAVIHALAAFNLSLGLDPDDRTVTVGGTDVTAVIRTPEVTAGIAAFVQVAEVRAWLNAIYRRLAGESGLGGVVIEGRDITSVVAPDAPVRILMTASPEVRAQRRGIELGADTEEVKQAILARDASDSHVLDLAEADPGVDVVDSTELDFEQTIEAVIAVIDRKLEAHNGR</sequence>
<comment type="subcellular location">
    <subcellularLocation>
        <location evidence="8">Cytoplasm</location>
    </subcellularLocation>
</comment>
<feature type="binding site" evidence="8">
    <location>
        <begin position="12"/>
        <end position="20"/>
    </location>
    <ligand>
        <name>ATP</name>
        <dbReference type="ChEBI" id="CHEBI:30616"/>
    </ligand>
</feature>
<dbReference type="Pfam" id="PF02224">
    <property type="entry name" value="Cytidylate_kin"/>
    <property type="match status" value="1"/>
</dbReference>
<comment type="catalytic activity">
    <reaction evidence="6 8">
        <text>dCMP + ATP = dCDP + ADP</text>
        <dbReference type="Rhea" id="RHEA:25094"/>
        <dbReference type="ChEBI" id="CHEBI:30616"/>
        <dbReference type="ChEBI" id="CHEBI:57566"/>
        <dbReference type="ChEBI" id="CHEBI:58593"/>
        <dbReference type="ChEBI" id="CHEBI:456216"/>
        <dbReference type="EC" id="2.7.4.25"/>
    </reaction>
</comment>
<keyword evidence="4 8" id="KW-0418">Kinase</keyword>